<evidence type="ECO:0000256" key="6">
    <source>
        <dbReference type="ARBA" id="ARBA00024916"/>
    </source>
</evidence>
<protein>
    <recommendedName>
        <fullName evidence="2 8">Transcription elongation factor GreA</fullName>
    </recommendedName>
    <alternativeName>
        <fullName evidence="7 8">Transcript cleavage factor GreA</fullName>
    </alternativeName>
</protein>
<dbReference type="InterPro" id="IPR022691">
    <property type="entry name" value="Tscrpt_elong_fac_GreA/B_N"/>
</dbReference>
<evidence type="ECO:0000256" key="8">
    <source>
        <dbReference type="HAMAP-Rule" id="MF_00105"/>
    </source>
</evidence>
<evidence type="ECO:0000256" key="9">
    <source>
        <dbReference type="RuleBase" id="RU000556"/>
    </source>
</evidence>
<evidence type="ECO:0000256" key="5">
    <source>
        <dbReference type="ARBA" id="ARBA00023163"/>
    </source>
</evidence>
<evidence type="ECO:0000313" key="12">
    <source>
        <dbReference type="EMBL" id="OHA14838.1"/>
    </source>
</evidence>
<feature type="domain" description="Transcription elongation factor GreA/GreB N-terminal" evidence="11">
    <location>
        <begin position="4"/>
        <end position="71"/>
    </location>
</feature>
<dbReference type="EMBL" id="MHQY01000001">
    <property type="protein sequence ID" value="OHA14838.1"/>
    <property type="molecule type" value="Genomic_DNA"/>
</dbReference>
<keyword evidence="12" id="KW-0648">Protein biosynthesis</keyword>
<dbReference type="SUPFAM" id="SSF54534">
    <property type="entry name" value="FKBP-like"/>
    <property type="match status" value="1"/>
</dbReference>
<dbReference type="InterPro" id="IPR018151">
    <property type="entry name" value="TF_GreA/GreB_CS"/>
</dbReference>
<dbReference type="InterPro" id="IPR028624">
    <property type="entry name" value="Tscrpt_elong_fac_GreA/B"/>
</dbReference>
<keyword evidence="3 8" id="KW-0805">Transcription regulation</keyword>
<evidence type="ECO:0000313" key="13">
    <source>
        <dbReference type="Proteomes" id="UP000177171"/>
    </source>
</evidence>
<evidence type="ECO:0000256" key="4">
    <source>
        <dbReference type="ARBA" id="ARBA00023125"/>
    </source>
</evidence>
<dbReference type="AlphaFoldDB" id="A0A1G2LT57"/>
<name>A0A1G2LT57_9BACT</name>
<dbReference type="InterPro" id="IPR023459">
    <property type="entry name" value="Tscrpt_elong_fac_GreA/B_fam"/>
</dbReference>
<dbReference type="InterPro" id="IPR036953">
    <property type="entry name" value="GreA/GreB_C_sf"/>
</dbReference>
<dbReference type="NCBIfam" id="NF001263">
    <property type="entry name" value="PRK00226.1-4"/>
    <property type="match status" value="1"/>
</dbReference>
<dbReference type="Pfam" id="PF03449">
    <property type="entry name" value="GreA_GreB_N"/>
    <property type="match status" value="1"/>
</dbReference>
<accession>A0A1G2LT57</accession>
<dbReference type="InterPro" id="IPR036805">
    <property type="entry name" value="Tscrpt_elong_fac_GreA/B_N_sf"/>
</dbReference>
<dbReference type="Proteomes" id="UP000177171">
    <property type="component" value="Unassembled WGS sequence"/>
</dbReference>
<dbReference type="SUPFAM" id="SSF46557">
    <property type="entry name" value="GreA transcript cleavage protein, N-terminal domain"/>
    <property type="match status" value="1"/>
</dbReference>
<dbReference type="NCBIfam" id="TIGR01462">
    <property type="entry name" value="greA"/>
    <property type="match status" value="1"/>
</dbReference>
<dbReference type="PANTHER" id="PTHR30437:SF4">
    <property type="entry name" value="TRANSCRIPTION ELONGATION FACTOR GREA"/>
    <property type="match status" value="1"/>
</dbReference>
<dbReference type="PANTHER" id="PTHR30437">
    <property type="entry name" value="TRANSCRIPTION ELONGATION FACTOR GREA"/>
    <property type="match status" value="1"/>
</dbReference>
<evidence type="ECO:0000256" key="1">
    <source>
        <dbReference type="ARBA" id="ARBA00008213"/>
    </source>
</evidence>
<dbReference type="InterPro" id="IPR006359">
    <property type="entry name" value="Tscrpt_elong_fac_GreA"/>
</dbReference>
<dbReference type="GO" id="GO:0006354">
    <property type="term" value="P:DNA-templated transcription elongation"/>
    <property type="evidence" value="ECO:0007669"/>
    <property type="project" value="TreeGrafter"/>
</dbReference>
<sequence>MADYISPEGLEKLKEELNKFKTEERQAIAARLESAKALGDLSENAEYQEAKEAQSLNEARIVELEEMLKDIIVIKKPVGTDFVQIGSQVVTERDGNEEIYTIVGSEEADPVSGKISNESPMGKSFLGKRRGETVEVKTPGGNMTYMIKDIR</sequence>
<evidence type="ECO:0000256" key="7">
    <source>
        <dbReference type="ARBA" id="ARBA00030776"/>
    </source>
</evidence>
<dbReference type="GO" id="GO:0032784">
    <property type="term" value="P:regulation of DNA-templated transcription elongation"/>
    <property type="evidence" value="ECO:0007669"/>
    <property type="project" value="UniProtKB-UniRule"/>
</dbReference>
<organism evidence="12 13">
    <name type="scientific">Candidatus Sungbacteria bacterium RIFCSPLOWO2_12_FULL_41_11</name>
    <dbReference type="NCBI Taxonomy" id="1802286"/>
    <lineage>
        <taxon>Bacteria</taxon>
        <taxon>Candidatus Sungiibacteriota</taxon>
    </lineage>
</organism>
<comment type="function">
    <text evidence="6 8 9">Necessary for efficient RNA polymerase transcription elongation past template-encoded arresting sites. The arresting sites in DNA have the property of trapping a certain fraction of elongating RNA polymerases that pass through, resulting in locked ternary complexes. Cleavage of the nascent transcript by cleavage factors such as GreA or GreB allows the resumption of elongation from the new 3'terminus. GreA releases sequences of 2 to 3 nucleotides.</text>
</comment>
<feature type="domain" description="Transcription elongation factor GreA/GreB C-terminal" evidence="10">
    <location>
        <begin position="80"/>
        <end position="150"/>
    </location>
</feature>
<dbReference type="GO" id="GO:0003677">
    <property type="term" value="F:DNA binding"/>
    <property type="evidence" value="ECO:0007669"/>
    <property type="project" value="UniProtKB-UniRule"/>
</dbReference>
<dbReference type="FunFam" id="3.10.50.30:FF:000001">
    <property type="entry name" value="Transcription elongation factor GreA"/>
    <property type="match status" value="1"/>
</dbReference>
<evidence type="ECO:0000256" key="2">
    <source>
        <dbReference type="ARBA" id="ARBA00013729"/>
    </source>
</evidence>
<keyword evidence="12" id="KW-0251">Elongation factor</keyword>
<dbReference type="Pfam" id="PF01272">
    <property type="entry name" value="GreA_GreB"/>
    <property type="match status" value="1"/>
</dbReference>
<dbReference type="GO" id="GO:0070063">
    <property type="term" value="F:RNA polymerase binding"/>
    <property type="evidence" value="ECO:0007669"/>
    <property type="project" value="InterPro"/>
</dbReference>
<dbReference type="InterPro" id="IPR001437">
    <property type="entry name" value="Tscrpt_elong_fac_GreA/B_C"/>
</dbReference>
<reference evidence="12 13" key="1">
    <citation type="journal article" date="2016" name="Nat. Commun.">
        <title>Thousands of microbial genomes shed light on interconnected biogeochemical processes in an aquifer system.</title>
        <authorList>
            <person name="Anantharaman K."/>
            <person name="Brown C.T."/>
            <person name="Hug L.A."/>
            <person name="Sharon I."/>
            <person name="Castelle C.J."/>
            <person name="Probst A.J."/>
            <person name="Thomas B.C."/>
            <person name="Singh A."/>
            <person name="Wilkins M.J."/>
            <person name="Karaoz U."/>
            <person name="Brodie E.L."/>
            <person name="Williams K.H."/>
            <person name="Hubbard S.S."/>
            <person name="Banfield J.F."/>
        </authorList>
    </citation>
    <scope>NUCLEOTIDE SEQUENCE [LARGE SCALE GENOMIC DNA]</scope>
</reference>
<keyword evidence="5 8" id="KW-0804">Transcription</keyword>
<dbReference type="Gene3D" id="1.10.287.180">
    <property type="entry name" value="Transcription elongation factor, GreA/GreB, N-terminal domain"/>
    <property type="match status" value="1"/>
</dbReference>
<evidence type="ECO:0000259" key="10">
    <source>
        <dbReference type="Pfam" id="PF01272"/>
    </source>
</evidence>
<evidence type="ECO:0000259" key="11">
    <source>
        <dbReference type="Pfam" id="PF03449"/>
    </source>
</evidence>
<comment type="caution">
    <text evidence="12">The sequence shown here is derived from an EMBL/GenBank/DDBJ whole genome shotgun (WGS) entry which is preliminary data.</text>
</comment>
<keyword evidence="4 8" id="KW-0238">DNA-binding</keyword>
<evidence type="ECO:0000256" key="3">
    <source>
        <dbReference type="ARBA" id="ARBA00023015"/>
    </source>
</evidence>
<gene>
    <name evidence="8" type="primary">greA</name>
    <name evidence="12" type="ORF">A3G49_04065</name>
</gene>
<comment type="similarity">
    <text evidence="1 8 9">Belongs to the GreA/GreB family.</text>
</comment>
<dbReference type="HAMAP" id="MF_00105">
    <property type="entry name" value="GreA_GreB"/>
    <property type="match status" value="1"/>
</dbReference>
<proteinExistence type="inferred from homology"/>
<dbReference type="PIRSF" id="PIRSF006092">
    <property type="entry name" value="GreA_GreB"/>
    <property type="match status" value="1"/>
</dbReference>
<dbReference type="PROSITE" id="PS00829">
    <property type="entry name" value="GREAB_1"/>
    <property type="match status" value="1"/>
</dbReference>
<dbReference type="GO" id="GO:0003746">
    <property type="term" value="F:translation elongation factor activity"/>
    <property type="evidence" value="ECO:0007669"/>
    <property type="project" value="UniProtKB-KW"/>
</dbReference>
<dbReference type="FunFam" id="1.10.287.180:FF:000001">
    <property type="entry name" value="Transcription elongation factor GreA"/>
    <property type="match status" value="1"/>
</dbReference>
<dbReference type="Gene3D" id="3.10.50.30">
    <property type="entry name" value="Transcription elongation factor, GreA/GreB, C-terminal domain"/>
    <property type="match status" value="1"/>
</dbReference>